<dbReference type="EMBL" id="AZIL01002223">
    <property type="protein sequence ID" value="EWM22287.1"/>
    <property type="molecule type" value="Genomic_DNA"/>
</dbReference>
<dbReference type="GO" id="GO:0030983">
    <property type="term" value="F:mismatched DNA binding"/>
    <property type="evidence" value="ECO:0007669"/>
    <property type="project" value="InterPro"/>
</dbReference>
<dbReference type="FunFam" id="3.30.565.10:FF:000014">
    <property type="entry name" value="Mismatch repair endonuclease pms1, putative"/>
    <property type="match status" value="1"/>
</dbReference>
<dbReference type="InterPro" id="IPR038973">
    <property type="entry name" value="MutL/Mlh/Pms-like"/>
</dbReference>
<dbReference type="InterPro" id="IPR002099">
    <property type="entry name" value="MutL/Mlh/PMS"/>
</dbReference>
<evidence type="ECO:0000313" key="3">
    <source>
        <dbReference type="EMBL" id="EWM22287.1"/>
    </source>
</evidence>
<comment type="caution">
    <text evidence="3">The sequence shown here is derived from an EMBL/GenBank/DDBJ whole genome shotgun (WGS) entry which is preliminary data.</text>
</comment>
<dbReference type="SUPFAM" id="SSF55874">
    <property type="entry name" value="ATPase domain of HSP90 chaperone/DNA topoisomerase II/histidine kinase"/>
    <property type="match status" value="1"/>
</dbReference>
<dbReference type="Pfam" id="PF13589">
    <property type="entry name" value="HATPase_c_3"/>
    <property type="match status" value="1"/>
</dbReference>
<dbReference type="InterPro" id="IPR036890">
    <property type="entry name" value="HATPase_C_sf"/>
</dbReference>
<dbReference type="GO" id="GO:0032389">
    <property type="term" value="C:MutLalpha complex"/>
    <property type="evidence" value="ECO:0007669"/>
    <property type="project" value="TreeGrafter"/>
</dbReference>
<comment type="similarity">
    <text evidence="1">Belongs to the DNA mismatch repair MutL/HexB family.</text>
</comment>
<proteinExistence type="inferred from homology"/>
<evidence type="ECO:0000256" key="2">
    <source>
        <dbReference type="SAM" id="MobiDB-lite"/>
    </source>
</evidence>
<gene>
    <name evidence="3" type="primary">PMS2</name>
    <name evidence="3" type="ORF">Naga_100224g1</name>
</gene>
<evidence type="ECO:0000313" key="4">
    <source>
        <dbReference type="Proteomes" id="UP000019335"/>
    </source>
</evidence>
<dbReference type="OrthoDB" id="10254304at2759"/>
<protein>
    <submittedName>
        <fullName evidence="3">Dna mismatch repair protein</fullName>
    </submittedName>
</protein>
<organism evidence="3 4">
    <name type="scientific">Nannochloropsis gaditana</name>
    <dbReference type="NCBI Taxonomy" id="72520"/>
    <lineage>
        <taxon>Eukaryota</taxon>
        <taxon>Sar</taxon>
        <taxon>Stramenopiles</taxon>
        <taxon>Ochrophyta</taxon>
        <taxon>Eustigmatophyceae</taxon>
        <taxon>Eustigmatales</taxon>
        <taxon>Monodopsidaceae</taxon>
        <taxon>Nannochloropsis</taxon>
    </lineage>
</organism>
<dbReference type="InterPro" id="IPR014762">
    <property type="entry name" value="DNA_mismatch_repair_CS"/>
</dbReference>
<dbReference type="PROSITE" id="PS00058">
    <property type="entry name" value="DNA_MISMATCH_REPAIR_1"/>
    <property type="match status" value="1"/>
</dbReference>
<dbReference type="GO" id="GO:0005524">
    <property type="term" value="F:ATP binding"/>
    <property type="evidence" value="ECO:0007669"/>
    <property type="project" value="InterPro"/>
</dbReference>
<dbReference type="GO" id="GO:0016887">
    <property type="term" value="F:ATP hydrolysis activity"/>
    <property type="evidence" value="ECO:0007669"/>
    <property type="project" value="InterPro"/>
</dbReference>
<dbReference type="NCBIfam" id="TIGR00585">
    <property type="entry name" value="mutl"/>
    <property type="match status" value="1"/>
</dbReference>
<dbReference type="Proteomes" id="UP000019335">
    <property type="component" value="Unassembled WGS sequence"/>
</dbReference>
<dbReference type="AlphaFoldDB" id="W7T722"/>
<dbReference type="GO" id="GO:0140664">
    <property type="term" value="F:ATP-dependent DNA damage sensor activity"/>
    <property type="evidence" value="ECO:0007669"/>
    <property type="project" value="InterPro"/>
</dbReference>
<feature type="compositionally biased region" description="Basic and acidic residues" evidence="2">
    <location>
        <begin position="55"/>
        <end position="66"/>
    </location>
</feature>
<name>W7T722_9STRA</name>
<accession>W7T722</accession>
<dbReference type="PANTHER" id="PTHR10073:SF52">
    <property type="entry name" value="MISMATCH REPAIR ENDONUCLEASE PMS2"/>
    <property type="match status" value="1"/>
</dbReference>
<dbReference type="Gene3D" id="3.30.565.10">
    <property type="entry name" value="Histidine kinase-like ATPase, C-terminal domain"/>
    <property type="match status" value="1"/>
</dbReference>
<feature type="region of interest" description="Disordered" evidence="2">
    <location>
        <begin position="55"/>
        <end position="85"/>
    </location>
</feature>
<dbReference type="GO" id="GO:0006298">
    <property type="term" value="P:mismatch repair"/>
    <property type="evidence" value="ECO:0007669"/>
    <property type="project" value="InterPro"/>
</dbReference>
<evidence type="ECO:0000256" key="1">
    <source>
        <dbReference type="ARBA" id="ARBA00006082"/>
    </source>
</evidence>
<dbReference type="CDD" id="cd16926">
    <property type="entry name" value="HATPase_MutL-MLH-PMS-like"/>
    <property type="match status" value="1"/>
</dbReference>
<reference evidence="3 4" key="1">
    <citation type="journal article" date="2014" name="Mol. Plant">
        <title>Chromosome Scale Genome Assembly and Transcriptome Profiling of Nannochloropsis gaditana in Nitrogen Depletion.</title>
        <authorList>
            <person name="Corteggiani Carpinelli E."/>
            <person name="Telatin A."/>
            <person name="Vitulo N."/>
            <person name="Forcato C."/>
            <person name="D'Angelo M."/>
            <person name="Schiavon R."/>
            <person name="Vezzi A."/>
            <person name="Giacometti G.M."/>
            <person name="Morosinotto T."/>
            <person name="Valle G."/>
        </authorList>
    </citation>
    <scope>NUCLEOTIDE SEQUENCE [LARGE SCALE GENOMIC DNA]</scope>
    <source>
        <strain evidence="3 4">B-31</strain>
    </source>
</reference>
<keyword evidence="4" id="KW-1185">Reference proteome</keyword>
<sequence>MKRVLISFPYNDKICRWATWMTLTKDQGEMDSFAAHVDEDIVVPSLFARDTPRACVEKEEGERPDRMEEDEKQEPPTNQHVQQRAAPEIKAIDRSSVARICSGQVVIDLATAVKELVENSLDAGATQVEVKLKNWGVESIEVSDNGSGVAPQNFQALTLKYHTSKLSTFADLESVASFGFRGEALSSLCEIAGAFEVSTRGENEAIGAKIVYDRSGKILSQTPTARQRGTTVCVARLFEPLPVRRAEFKRTVPKQSAKLLRNLQAYALVATNVRITCSNTKGAKGIR</sequence>
<dbReference type="PANTHER" id="PTHR10073">
    <property type="entry name" value="DNA MISMATCH REPAIR PROTEIN MLH, PMS, MUTL"/>
    <property type="match status" value="1"/>
</dbReference>